<dbReference type="Gene3D" id="2.60.120.10">
    <property type="entry name" value="Jelly Rolls"/>
    <property type="match status" value="1"/>
</dbReference>
<dbReference type="EMBL" id="DPBP01000023">
    <property type="protein sequence ID" value="HCE17297.1"/>
    <property type="molecule type" value="Genomic_DNA"/>
</dbReference>
<evidence type="ECO:0000313" key="3">
    <source>
        <dbReference type="Proteomes" id="UP000264141"/>
    </source>
</evidence>
<name>A0A3D1JGD4_9CHLR</name>
<dbReference type="PRINTS" id="PR00103">
    <property type="entry name" value="CAMPKINASE"/>
</dbReference>
<dbReference type="PROSITE" id="PS50042">
    <property type="entry name" value="CNMP_BINDING_3"/>
    <property type="match status" value="1"/>
</dbReference>
<dbReference type="Proteomes" id="UP000264141">
    <property type="component" value="Unassembled WGS sequence"/>
</dbReference>
<dbReference type="InterPro" id="IPR018490">
    <property type="entry name" value="cNMP-bd_dom_sf"/>
</dbReference>
<sequence length="144" mass="16073">MTNLEEIIKFLNNVPLFKPLNRRQLELLAKRVLDRDYPAGATIVTQGKGGEGFFVVKSGKVEVVRERADGTKSVVNTLSDGDFFGEMALLDDGPRTATCIAVEPTKCYVLPRWDFVAVLREEPDMAVVILEEMAKRFRAALDVL</sequence>
<proteinExistence type="predicted"/>
<dbReference type="InterPro" id="IPR000595">
    <property type="entry name" value="cNMP-bd_dom"/>
</dbReference>
<dbReference type="SMART" id="SM00100">
    <property type="entry name" value="cNMP"/>
    <property type="match status" value="1"/>
</dbReference>
<dbReference type="Pfam" id="PF00027">
    <property type="entry name" value="cNMP_binding"/>
    <property type="match status" value="1"/>
</dbReference>
<organism evidence="2 3">
    <name type="scientific">Anaerolinea thermolimosa</name>
    <dbReference type="NCBI Taxonomy" id="229919"/>
    <lineage>
        <taxon>Bacteria</taxon>
        <taxon>Bacillati</taxon>
        <taxon>Chloroflexota</taxon>
        <taxon>Anaerolineae</taxon>
        <taxon>Anaerolineales</taxon>
        <taxon>Anaerolineaceae</taxon>
        <taxon>Anaerolinea</taxon>
    </lineage>
</organism>
<protein>
    <submittedName>
        <fullName evidence="2">Cyclic nucleotide-binding domain-containing protein</fullName>
    </submittedName>
</protein>
<feature type="domain" description="Cyclic nucleotide-binding" evidence="1">
    <location>
        <begin position="16"/>
        <end position="136"/>
    </location>
</feature>
<evidence type="ECO:0000259" key="1">
    <source>
        <dbReference type="PROSITE" id="PS50042"/>
    </source>
</evidence>
<comment type="caution">
    <text evidence="2">The sequence shown here is derived from an EMBL/GenBank/DDBJ whole genome shotgun (WGS) entry which is preliminary data.</text>
</comment>
<dbReference type="OrthoDB" id="9798104at2"/>
<dbReference type="AlphaFoldDB" id="A0A3D1JGD4"/>
<gene>
    <name evidence="2" type="ORF">DEQ80_05510</name>
</gene>
<evidence type="ECO:0000313" key="2">
    <source>
        <dbReference type="EMBL" id="HCE17297.1"/>
    </source>
</evidence>
<dbReference type="CDD" id="cd00038">
    <property type="entry name" value="CAP_ED"/>
    <property type="match status" value="1"/>
</dbReference>
<reference evidence="2 3" key="1">
    <citation type="journal article" date="2018" name="Nat. Biotechnol.">
        <title>A standardized bacterial taxonomy based on genome phylogeny substantially revises the tree of life.</title>
        <authorList>
            <person name="Parks D.H."/>
            <person name="Chuvochina M."/>
            <person name="Waite D.W."/>
            <person name="Rinke C."/>
            <person name="Skarshewski A."/>
            <person name="Chaumeil P.A."/>
            <person name="Hugenholtz P."/>
        </authorList>
    </citation>
    <scope>NUCLEOTIDE SEQUENCE [LARGE SCALE GENOMIC DNA]</scope>
    <source>
        <strain evidence="2">UBA8781</strain>
    </source>
</reference>
<dbReference type="STRING" id="229919.GCA_001050195_00582"/>
<dbReference type="PANTHER" id="PTHR23011:SF28">
    <property type="entry name" value="CYCLIC NUCLEOTIDE-BINDING DOMAIN CONTAINING PROTEIN"/>
    <property type="match status" value="1"/>
</dbReference>
<accession>A0A3D1JGD4</accession>
<dbReference type="SUPFAM" id="SSF51206">
    <property type="entry name" value="cAMP-binding domain-like"/>
    <property type="match status" value="1"/>
</dbReference>
<dbReference type="PANTHER" id="PTHR23011">
    <property type="entry name" value="CYCLIC NUCLEOTIDE-BINDING DOMAIN CONTAINING PROTEIN"/>
    <property type="match status" value="1"/>
</dbReference>
<dbReference type="InterPro" id="IPR014710">
    <property type="entry name" value="RmlC-like_jellyroll"/>
</dbReference>
<dbReference type="RefSeq" id="WP_062189585.1">
    <property type="nucleotide sequence ID" value="NZ_DF967965.1"/>
</dbReference>